<evidence type="ECO:0000256" key="1">
    <source>
        <dbReference type="SAM" id="MobiDB-lite"/>
    </source>
</evidence>
<gene>
    <name evidence="3" type="ORF">PS467_37815</name>
</gene>
<dbReference type="EMBL" id="CP117522">
    <property type="protein sequence ID" value="WNF00682.1"/>
    <property type="molecule type" value="Genomic_DNA"/>
</dbReference>
<dbReference type="Pfam" id="PF20088">
    <property type="entry name" value="DUF6480"/>
    <property type="match status" value="1"/>
</dbReference>
<dbReference type="RefSeq" id="WP_311039036.1">
    <property type="nucleotide sequence ID" value="NZ_CP117522.1"/>
</dbReference>
<feature type="region of interest" description="Disordered" evidence="1">
    <location>
        <begin position="1"/>
        <end position="62"/>
    </location>
</feature>
<name>A0ABY9V7Q4_9ACTN</name>
<reference evidence="3 4" key="1">
    <citation type="submission" date="2023-02" db="EMBL/GenBank/DDBJ databases">
        <title>Streptomyces sp. SCA4-21 with antifungal activity against Fusarium oxysporum f. sp. cubense, Streptomyces sp. SCA2-17 with antifungal activity against Fusarium oxysporum f. sp. cubense.</title>
        <authorList>
            <person name="Qi D."/>
        </authorList>
    </citation>
    <scope>NUCLEOTIDE SEQUENCE [LARGE SCALE GENOMIC DNA]</scope>
    <source>
        <strain evidence="3 4">SCA4-21</strain>
    </source>
</reference>
<sequence length="88" mass="9191">MDQRNPNADPDRTPGLRPGEADPDRTPGLQPSGLVPPGETPPAEGSTPDAGPQETYNPTKGWAKGPTIVILALVVLFVAFCLAFAITL</sequence>
<evidence type="ECO:0000256" key="2">
    <source>
        <dbReference type="SAM" id="Phobius"/>
    </source>
</evidence>
<evidence type="ECO:0000313" key="3">
    <source>
        <dbReference type="EMBL" id="WNF00682.1"/>
    </source>
</evidence>
<accession>A0ABY9V7Q4</accession>
<proteinExistence type="predicted"/>
<feature type="compositionally biased region" description="Basic and acidic residues" evidence="1">
    <location>
        <begin position="1"/>
        <end position="25"/>
    </location>
</feature>
<protein>
    <submittedName>
        <fullName evidence="3">DUF6480 family protein</fullName>
    </submittedName>
</protein>
<dbReference type="Proteomes" id="UP001305606">
    <property type="component" value="Chromosome"/>
</dbReference>
<feature type="transmembrane region" description="Helical" evidence="2">
    <location>
        <begin position="68"/>
        <end position="86"/>
    </location>
</feature>
<keyword evidence="4" id="KW-1185">Reference proteome</keyword>
<dbReference type="InterPro" id="IPR045512">
    <property type="entry name" value="DUF6480"/>
</dbReference>
<organism evidence="3 4">
    <name type="scientific">Streptomyces luomodiensis</name>
    <dbReference type="NCBI Taxonomy" id="3026192"/>
    <lineage>
        <taxon>Bacteria</taxon>
        <taxon>Bacillati</taxon>
        <taxon>Actinomycetota</taxon>
        <taxon>Actinomycetes</taxon>
        <taxon>Kitasatosporales</taxon>
        <taxon>Streptomycetaceae</taxon>
        <taxon>Streptomyces</taxon>
    </lineage>
</organism>
<evidence type="ECO:0000313" key="4">
    <source>
        <dbReference type="Proteomes" id="UP001305606"/>
    </source>
</evidence>
<keyword evidence="2" id="KW-0812">Transmembrane</keyword>
<keyword evidence="2" id="KW-0472">Membrane</keyword>
<keyword evidence="2" id="KW-1133">Transmembrane helix</keyword>